<comment type="caution">
    <text evidence="1">The sequence shown here is derived from an EMBL/GenBank/DDBJ whole genome shotgun (WGS) entry which is preliminary data.</text>
</comment>
<evidence type="ECO:0000313" key="1">
    <source>
        <dbReference type="EMBL" id="MBX0325758.1"/>
    </source>
</evidence>
<sequence length="123" mass="13825">MSEAEQATDPRKWVLEELDGRTEANPDSAQGVEADLWTSKERLVKHANKFSTPVQQEPVEVALADLIDEREVLYWHGHLTLATIPYLNAVVQSEQRSDVTRQILIEKCRDWLPSKAGGDADGD</sequence>
<evidence type="ECO:0000313" key="2">
    <source>
        <dbReference type="Proteomes" id="UP001430377"/>
    </source>
</evidence>
<name>A0AAW4PXL0_9EURY</name>
<dbReference type="Proteomes" id="UP001430377">
    <property type="component" value="Unassembled WGS sequence"/>
</dbReference>
<dbReference type="RefSeq" id="WP_220620619.1">
    <property type="nucleotide sequence ID" value="NZ_RKLR01000019.1"/>
</dbReference>
<organism evidence="1 2">
    <name type="scientific">Haloarcula rubra</name>
    <dbReference type="NCBI Taxonomy" id="2487747"/>
    <lineage>
        <taxon>Archaea</taxon>
        <taxon>Methanobacteriati</taxon>
        <taxon>Methanobacteriota</taxon>
        <taxon>Stenosarchaea group</taxon>
        <taxon>Halobacteria</taxon>
        <taxon>Halobacteriales</taxon>
        <taxon>Haloarculaceae</taxon>
        <taxon>Haloarcula</taxon>
    </lineage>
</organism>
<dbReference type="EMBL" id="RKLR01000019">
    <property type="protein sequence ID" value="MBX0325758.1"/>
    <property type="molecule type" value="Genomic_DNA"/>
</dbReference>
<keyword evidence="2" id="KW-1185">Reference proteome</keyword>
<reference evidence="1 2" key="1">
    <citation type="submission" date="2021-06" db="EMBL/GenBank/DDBJ databases">
        <title>Halomicroarcula sp. a new haloarchaeum isolated from saline soil.</title>
        <authorList>
            <person name="Duran-Viseras A."/>
            <person name="Sanchez-Porro C."/>
            <person name="Ventosa A."/>
        </authorList>
    </citation>
    <scope>NUCLEOTIDE SEQUENCE [LARGE SCALE GENOMIC DNA]</scope>
    <source>
        <strain evidence="1 2">F13</strain>
    </source>
</reference>
<accession>A0AAW4PXL0</accession>
<proteinExistence type="predicted"/>
<dbReference type="AlphaFoldDB" id="A0AAW4PXL0"/>
<gene>
    <name evidence="1" type="ORF">EGH21_22330</name>
</gene>
<protein>
    <submittedName>
        <fullName evidence="1">Uncharacterized protein</fullName>
    </submittedName>
</protein>